<dbReference type="PROSITE" id="PS51819">
    <property type="entry name" value="VOC"/>
    <property type="match status" value="1"/>
</dbReference>
<evidence type="ECO:0000313" key="2">
    <source>
        <dbReference type="EMBL" id="GAA1856596.1"/>
    </source>
</evidence>
<sequence>MTSGALTILHPVTDLEKAKAVFTALLGTGPAWDAEYYVGYEVAGQHIGLVPNGAANGLTVATAFWHVEDLDERLAALTAAGAEIVQEPTDVGGRRVAKVRDADGNVLGLSQAG</sequence>
<evidence type="ECO:0000259" key="1">
    <source>
        <dbReference type="PROSITE" id="PS51819"/>
    </source>
</evidence>
<accession>A0ABN2N8D7</accession>
<dbReference type="Proteomes" id="UP001500449">
    <property type="component" value="Unassembled WGS sequence"/>
</dbReference>
<evidence type="ECO:0000313" key="3">
    <source>
        <dbReference type="Proteomes" id="UP001500449"/>
    </source>
</evidence>
<dbReference type="InterPro" id="IPR004360">
    <property type="entry name" value="Glyas_Fos-R_dOase_dom"/>
</dbReference>
<dbReference type="EMBL" id="BAAAQK010000012">
    <property type="protein sequence ID" value="GAA1856596.1"/>
    <property type="molecule type" value="Genomic_DNA"/>
</dbReference>
<dbReference type="Pfam" id="PF00903">
    <property type="entry name" value="Glyoxalase"/>
    <property type="match status" value="1"/>
</dbReference>
<organism evidence="2 3">
    <name type="scientific">Pseudonocardia ailaonensis</name>
    <dbReference type="NCBI Taxonomy" id="367279"/>
    <lineage>
        <taxon>Bacteria</taxon>
        <taxon>Bacillati</taxon>
        <taxon>Actinomycetota</taxon>
        <taxon>Actinomycetes</taxon>
        <taxon>Pseudonocardiales</taxon>
        <taxon>Pseudonocardiaceae</taxon>
        <taxon>Pseudonocardia</taxon>
    </lineage>
</organism>
<comment type="caution">
    <text evidence="2">The sequence shown here is derived from an EMBL/GenBank/DDBJ whole genome shotgun (WGS) entry which is preliminary data.</text>
</comment>
<gene>
    <name evidence="2" type="ORF">GCM10009836_41080</name>
</gene>
<dbReference type="SUPFAM" id="SSF54593">
    <property type="entry name" value="Glyoxalase/Bleomycin resistance protein/Dihydroxybiphenyl dioxygenase"/>
    <property type="match status" value="1"/>
</dbReference>
<protein>
    <submittedName>
        <fullName evidence="2">VOC family protein</fullName>
    </submittedName>
</protein>
<name>A0ABN2N8D7_9PSEU</name>
<feature type="domain" description="VOC" evidence="1">
    <location>
        <begin position="4"/>
        <end position="112"/>
    </location>
</feature>
<proteinExistence type="predicted"/>
<dbReference type="InterPro" id="IPR037523">
    <property type="entry name" value="VOC_core"/>
</dbReference>
<dbReference type="InterPro" id="IPR029068">
    <property type="entry name" value="Glyas_Bleomycin-R_OHBP_Dase"/>
</dbReference>
<dbReference type="Gene3D" id="3.10.180.10">
    <property type="entry name" value="2,3-Dihydroxybiphenyl 1,2-Dioxygenase, domain 1"/>
    <property type="match status" value="1"/>
</dbReference>
<reference evidence="2 3" key="1">
    <citation type="journal article" date="2019" name="Int. J. Syst. Evol. Microbiol.">
        <title>The Global Catalogue of Microorganisms (GCM) 10K type strain sequencing project: providing services to taxonomists for standard genome sequencing and annotation.</title>
        <authorList>
            <consortium name="The Broad Institute Genomics Platform"/>
            <consortium name="The Broad Institute Genome Sequencing Center for Infectious Disease"/>
            <person name="Wu L."/>
            <person name="Ma J."/>
        </authorList>
    </citation>
    <scope>NUCLEOTIDE SEQUENCE [LARGE SCALE GENOMIC DNA]</scope>
    <source>
        <strain evidence="2 3">JCM 16009</strain>
    </source>
</reference>
<keyword evidence="3" id="KW-1185">Reference proteome</keyword>